<dbReference type="VEuPathDB" id="FungiDB:HGUI_00860"/>
<proteinExistence type="predicted"/>
<keyword evidence="3" id="KW-1185">Reference proteome</keyword>
<dbReference type="PROSITE" id="PS50250">
    <property type="entry name" value="PCI"/>
    <property type="match status" value="1"/>
</dbReference>
<dbReference type="GO" id="GO:0005737">
    <property type="term" value="C:cytoplasm"/>
    <property type="evidence" value="ECO:0007669"/>
    <property type="project" value="TreeGrafter"/>
</dbReference>
<dbReference type="InterPro" id="IPR054559">
    <property type="entry name" value="PSMD12-CSN4-like_N"/>
</dbReference>
<organism evidence="2 3">
    <name type="scientific">Hanseniaspora guilliermondii</name>
    <dbReference type="NCBI Taxonomy" id="56406"/>
    <lineage>
        <taxon>Eukaryota</taxon>
        <taxon>Fungi</taxon>
        <taxon>Dikarya</taxon>
        <taxon>Ascomycota</taxon>
        <taxon>Saccharomycotina</taxon>
        <taxon>Saccharomycetes</taxon>
        <taxon>Saccharomycodales</taxon>
        <taxon>Saccharomycodaceae</taxon>
        <taxon>Hanseniaspora</taxon>
    </lineage>
</organism>
<dbReference type="AlphaFoldDB" id="A0A1L0AYN9"/>
<dbReference type="OrthoDB" id="268763at2759"/>
<dbReference type="SMART" id="SM00088">
    <property type="entry name" value="PINT"/>
    <property type="match status" value="1"/>
</dbReference>
<dbReference type="Pfam" id="PF01399">
    <property type="entry name" value="PCI"/>
    <property type="match status" value="1"/>
</dbReference>
<dbReference type="PANTHER" id="PTHR10855:SF1">
    <property type="entry name" value="26S PROTEASOME NON-ATPASE REGULATORY SUBUNIT 12"/>
    <property type="match status" value="1"/>
</dbReference>
<dbReference type="GO" id="GO:0008541">
    <property type="term" value="C:proteasome regulatory particle, lid subcomplex"/>
    <property type="evidence" value="ECO:0007669"/>
    <property type="project" value="TreeGrafter"/>
</dbReference>
<evidence type="ECO:0000259" key="1">
    <source>
        <dbReference type="PROSITE" id="PS50250"/>
    </source>
</evidence>
<dbReference type="PANTHER" id="PTHR10855">
    <property type="entry name" value="26S PROTEASOME NON-ATPASE REGULATORY SUBUNIT 12/COP9 SIGNALOSOME COMPLEX SUBUNIT 4"/>
    <property type="match status" value="1"/>
</dbReference>
<accession>A0A1L0AYN9</accession>
<reference evidence="3" key="1">
    <citation type="submission" date="2016-11" db="EMBL/GenBank/DDBJ databases">
        <authorList>
            <person name="Guldener U."/>
        </authorList>
    </citation>
    <scope>NUCLEOTIDE SEQUENCE [LARGE SCALE GENOMIC DNA]</scope>
</reference>
<gene>
    <name evidence="2" type="ORF">HGUI_00860</name>
</gene>
<dbReference type="Gene3D" id="1.10.10.10">
    <property type="entry name" value="Winged helix-like DNA-binding domain superfamily/Winged helix DNA-binding domain"/>
    <property type="match status" value="1"/>
</dbReference>
<dbReference type="Proteomes" id="UP000183365">
    <property type="component" value="Unassembled WGS sequence"/>
</dbReference>
<dbReference type="Pfam" id="PF22241">
    <property type="entry name" value="PSMD12-CSN4_N"/>
    <property type="match status" value="1"/>
</dbReference>
<dbReference type="InterPro" id="IPR040134">
    <property type="entry name" value="PSMD12/CSN4"/>
</dbReference>
<dbReference type="EMBL" id="FQNF01000010">
    <property type="protein sequence ID" value="SGZ38660.1"/>
    <property type="molecule type" value="Genomic_DNA"/>
</dbReference>
<name>A0A1L0AYN9_9ASCO</name>
<dbReference type="InterPro" id="IPR000717">
    <property type="entry name" value="PCI_dom"/>
</dbReference>
<sequence>MSSQLEKSIESIITSQTDVNNKLDQLLKLEKQNRLKEHADQKDSMLILESIHKLLSSCNQNDKLIETLEILIKKHGQFKQNIFDFVVLIIESLAEVEQLNKLIPILDNKIYLELAYCKLVDKIADSYIEKKELHKAYDSISKLDLENVNTIDLDLKLSILIKQMKLCNQLKKYEDTIIYSKKIIPKQIFKFKHLKEKFEREYYLLLIEVYNDSNDYYKIGSTLNLMIDSDPEFKEDELIDCINFLIFSDYDTHLNISLLSSLQKQNKDLIKLIEVKKLLDSFLSKDLIFADEKKSLIVEGKYSFQKPKFDDHVKVFNLKIIEHNIRVISTYYENIRIERLIELLNIDSKSVNVEGVIMDMINNNQITAKINRPLGIINFVPYGNDNKNIITQWTDNLELLLNHIDVIDNLIEKEKIVHGI</sequence>
<dbReference type="SUPFAM" id="SSF46785">
    <property type="entry name" value="Winged helix' DNA-binding domain"/>
    <property type="match status" value="1"/>
</dbReference>
<dbReference type="InterPro" id="IPR036390">
    <property type="entry name" value="WH_DNA-bd_sf"/>
</dbReference>
<feature type="domain" description="PCI" evidence="1">
    <location>
        <begin position="198"/>
        <end position="384"/>
    </location>
</feature>
<protein>
    <recommendedName>
        <fullName evidence="1">PCI domain-containing protein</fullName>
    </recommendedName>
</protein>
<evidence type="ECO:0000313" key="3">
    <source>
        <dbReference type="Proteomes" id="UP000183365"/>
    </source>
</evidence>
<evidence type="ECO:0000313" key="2">
    <source>
        <dbReference type="EMBL" id="SGZ38660.1"/>
    </source>
</evidence>
<dbReference type="InterPro" id="IPR036388">
    <property type="entry name" value="WH-like_DNA-bd_sf"/>
</dbReference>